<dbReference type="SUPFAM" id="SSF53098">
    <property type="entry name" value="Ribonuclease H-like"/>
    <property type="match status" value="1"/>
</dbReference>
<evidence type="ECO:0000313" key="2">
    <source>
        <dbReference type="Proteomes" id="UP000244005"/>
    </source>
</evidence>
<dbReference type="InterPro" id="IPR012337">
    <property type="entry name" value="RNaseH-like_sf"/>
</dbReference>
<evidence type="ECO:0000313" key="1">
    <source>
        <dbReference type="EMBL" id="PTQ39365.1"/>
    </source>
</evidence>
<reference evidence="2" key="1">
    <citation type="journal article" date="2017" name="Cell">
        <title>Insights into land plant evolution garnered from the Marchantia polymorpha genome.</title>
        <authorList>
            <person name="Bowman J.L."/>
            <person name="Kohchi T."/>
            <person name="Yamato K.T."/>
            <person name="Jenkins J."/>
            <person name="Shu S."/>
            <person name="Ishizaki K."/>
            <person name="Yamaoka S."/>
            <person name="Nishihama R."/>
            <person name="Nakamura Y."/>
            <person name="Berger F."/>
            <person name="Adam C."/>
            <person name="Aki S.S."/>
            <person name="Althoff F."/>
            <person name="Araki T."/>
            <person name="Arteaga-Vazquez M.A."/>
            <person name="Balasubrmanian S."/>
            <person name="Barry K."/>
            <person name="Bauer D."/>
            <person name="Boehm C.R."/>
            <person name="Briginshaw L."/>
            <person name="Caballero-Perez J."/>
            <person name="Catarino B."/>
            <person name="Chen F."/>
            <person name="Chiyoda S."/>
            <person name="Chovatia M."/>
            <person name="Davies K.M."/>
            <person name="Delmans M."/>
            <person name="Demura T."/>
            <person name="Dierschke T."/>
            <person name="Dolan L."/>
            <person name="Dorantes-Acosta A.E."/>
            <person name="Eklund D.M."/>
            <person name="Florent S.N."/>
            <person name="Flores-Sandoval E."/>
            <person name="Fujiyama A."/>
            <person name="Fukuzawa H."/>
            <person name="Galik B."/>
            <person name="Grimanelli D."/>
            <person name="Grimwood J."/>
            <person name="Grossniklaus U."/>
            <person name="Hamada T."/>
            <person name="Haseloff J."/>
            <person name="Hetherington A.J."/>
            <person name="Higo A."/>
            <person name="Hirakawa Y."/>
            <person name="Hundley H.N."/>
            <person name="Ikeda Y."/>
            <person name="Inoue K."/>
            <person name="Inoue S.I."/>
            <person name="Ishida S."/>
            <person name="Jia Q."/>
            <person name="Kakita M."/>
            <person name="Kanazawa T."/>
            <person name="Kawai Y."/>
            <person name="Kawashima T."/>
            <person name="Kennedy M."/>
            <person name="Kinose K."/>
            <person name="Kinoshita T."/>
            <person name="Kohara Y."/>
            <person name="Koide E."/>
            <person name="Komatsu K."/>
            <person name="Kopischke S."/>
            <person name="Kubo M."/>
            <person name="Kyozuka J."/>
            <person name="Lagercrantz U."/>
            <person name="Lin S.S."/>
            <person name="Lindquist E."/>
            <person name="Lipzen A.M."/>
            <person name="Lu C.W."/>
            <person name="De Luna E."/>
            <person name="Martienssen R.A."/>
            <person name="Minamino N."/>
            <person name="Mizutani M."/>
            <person name="Mizutani M."/>
            <person name="Mochizuki N."/>
            <person name="Monte I."/>
            <person name="Mosher R."/>
            <person name="Nagasaki H."/>
            <person name="Nakagami H."/>
            <person name="Naramoto S."/>
            <person name="Nishitani K."/>
            <person name="Ohtani M."/>
            <person name="Okamoto T."/>
            <person name="Okumura M."/>
            <person name="Phillips J."/>
            <person name="Pollak B."/>
            <person name="Reinders A."/>
            <person name="Rovekamp M."/>
            <person name="Sano R."/>
            <person name="Sawa S."/>
            <person name="Schmid M.W."/>
            <person name="Shirakawa M."/>
            <person name="Solano R."/>
            <person name="Spunde A."/>
            <person name="Suetsugu N."/>
            <person name="Sugano S."/>
            <person name="Sugiyama A."/>
            <person name="Sun R."/>
            <person name="Suzuki Y."/>
            <person name="Takenaka M."/>
            <person name="Takezawa D."/>
            <person name="Tomogane H."/>
            <person name="Tsuzuki M."/>
            <person name="Ueda T."/>
            <person name="Umeda M."/>
            <person name="Ward J.M."/>
            <person name="Watanabe Y."/>
            <person name="Yazaki K."/>
            <person name="Yokoyama R."/>
            <person name="Yoshitake Y."/>
            <person name="Yotsui I."/>
            <person name="Zachgo S."/>
            <person name="Schmutz J."/>
        </authorList>
    </citation>
    <scope>NUCLEOTIDE SEQUENCE [LARGE SCALE GENOMIC DNA]</scope>
    <source>
        <strain evidence="2">Tak-1</strain>
    </source>
</reference>
<gene>
    <name evidence="1" type="ORF">MARPO_0045s0039</name>
</gene>
<dbReference type="EMBL" id="KZ772717">
    <property type="protein sequence ID" value="PTQ39365.1"/>
    <property type="molecule type" value="Genomic_DNA"/>
</dbReference>
<name>A0A2R6WZT6_MARPO</name>
<protein>
    <submittedName>
        <fullName evidence="1">Uncharacterized protein</fullName>
    </submittedName>
</protein>
<dbReference type="Gramene" id="Mp6g20250.1">
    <property type="protein sequence ID" value="Mp6g20250.1.cds"/>
    <property type="gene ID" value="Mp6g20250"/>
</dbReference>
<dbReference type="Proteomes" id="UP000244005">
    <property type="component" value="Unassembled WGS sequence"/>
</dbReference>
<proteinExistence type="predicted"/>
<organism evidence="1 2">
    <name type="scientific">Marchantia polymorpha</name>
    <name type="common">Common liverwort</name>
    <name type="synonym">Marchantia aquatica</name>
    <dbReference type="NCBI Taxonomy" id="3197"/>
    <lineage>
        <taxon>Eukaryota</taxon>
        <taxon>Viridiplantae</taxon>
        <taxon>Streptophyta</taxon>
        <taxon>Embryophyta</taxon>
        <taxon>Marchantiophyta</taxon>
        <taxon>Marchantiopsida</taxon>
        <taxon>Marchantiidae</taxon>
        <taxon>Marchantiales</taxon>
        <taxon>Marchantiaceae</taxon>
        <taxon>Marchantia</taxon>
    </lineage>
</organism>
<dbReference type="OrthoDB" id="2423954at2759"/>
<keyword evidence="2" id="KW-1185">Reference proteome</keyword>
<accession>A0A2R6WZT6</accession>
<dbReference type="AlphaFoldDB" id="A0A2R6WZT6"/>
<sequence length="174" mass="19954">MLHQVCMHLMPLKVAGRLLEQDATRLDTVVRTLARLSKNFQNILEVDASHALESILEKRWLKMLQPIMVLAYVLHPMLQLNHINRMEPIGQPHNLCQLASNLYTEYFGGTIEYRDAVIRQFGEYKTHKDNFSLVNAYACEKDPTSFWVHDAEREASAGCRCTSAFWDVCACGLN</sequence>